<evidence type="ECO:0000313" key="2">
    <source>
        <dbReference type="Proteomes" id="UP000829398"/>
    </source>
</evidence>
<gene>
    <name evidence="1" type="ORF">KPL71_005544</name>
</gene>
<protein>
    <submittedName>
        <fullName evidence="1">Cysteine-rich receptor-like protein kinase 10</fullName>
    </submittedName>
</protein>
<organism evidence="1 2">
    <name type="scientific">Citrus sinensis</name>
    <name type="common">Sweet orange</name>
    <name type="synonym">Citrus aurantium var. sinensis</name>
    <dbReference type="NCBI Taxonomy" id="2711"/>
    <lineage>
        <taxon>Eukaryota</taxon>
        <taxon>Viridiplantae</taxon>
        <taxon>Streptophyta</taxon>
        <taxon>Embryophyta</taxon>
        <taxon>Tracheophyta</taxon>
        <taxon>Spermatophyta</taxon>
        <taxon>Magnoliopsida</taxon>
        <taxon>eudicotyledons</taxon>
        <taxon>Gunneridae</taxon>
        <taxon>Pentapetalae</taxon>
        <taxon>rosids</taxon>
        <taxon>malvids</taxon>
        <taxon>Sapindales</taxon>
        <taxon>Rutaceae</taxon>
        <taxon>Aurantioideae</taxon>
        <taxon>Citrus</taxon>
    </lineage>
</organism>
<comment type="caution">
    <text evidence="1">The sequence shown here is derived from an EMBL/GenBank/DDBJ whole genome shotgun (WGS) entry which is preliminary data.</text>
</comment>
<dbReference type="EMBL" id="CM039171">
    <property type="protein sequence ID" value="KAH9796482.1"/>
    <property type="molecule type" value="Genomic_DNA"/>
</dbReference>
<accession>A0ACB8NF53</accession>
<sequence>MLMLRTSWDAEAEATNPVEYQYKFCPRGTNNTASIIYIYNLSKLFNRKLHEEGGNSLYRNASVGDNPDKVYGLFLCRFDVSHQVCQNCIFDAIDILVESCNGTKEATIWYDICMVCYSNKFFATTLDTSPFLCVKNENYTTEPDKLAQILNQTFNDEIRNAASSDSKYAAQTINISSFDTLQTTVHCIPDLSKSDCNVCLNSAVAQIPTCSKGKLGARIFCASCSIRYELYRFLVDTPTVTVTAPNKTSKRWITIAEAASAIIVFLLSTSFLWCIIRRRNKRVREEKAKSHQKFQLLNLGAGDGRISNDYSFDVLLHGEKQEESQAFPLFPLDLIDIVKATQDFSQENKLGEGGFGPVYKGVLADGKEIAVKRLSRTSGQGLQEFKNEVTVIAKLQHKNLVRLLGCCLEENESLLIYEYMPNKSLDVFLFDSMRSVQLDWKRRISIIKGIARGLLYLHEDSRLKIIHRDLKASNVLLDHEMNPKISDFGMARIFGGNQSEANTNRVVGTYGYMAPEYAMEGIFSVKSDVFSFGVVLLEIISGKKSSGFYHLEHGPSLLAYIWKLWCEGHAAELMDSVVKQSCDQAELLKYIHIGLLCVQEDPMDRPTMSSVAVMLASDIVTLPKPTQPAFSVSRVASGQFVSHSEDHCSVNAITLSTMSPR</sequence>
<keyword evidence="2" id="KW-1185">Reference proteome</keyword>
<proteinExistence type="predicted"/>
<reference evidence="2" key="1">
    <citation type="journal article" date="2023" name="Hortic. Res.">
        <title>A chromosome-level phased genome enabling allele-level studies in sweet orange: a case study on citrus Huanglongbing tolerance.</title>
        <authorList>
            <person name="Wu B."/>
            <person name="Yu Q."/>
            <person name="Deng Z."/>
            <person name="Duan Y."/>
            <person name="Luo F."/>
            <person name="Gmitter F. Jr."/>
        </authorList>
    </citation>
    <scope>NUCLEOTIDE SEQUENCE [LARGE SCALE GENOMIC DNA]</scope>
    <source>
        <strain evidence="2">cv. Valencia</strain>
    </source>
</reference>
<evidence type="ECO:0000313" key="1">
    <source>
        <dbReference type="EMBL" id="KAH9796482.1"/>
    </source>
</evidence>
<dbReference type="Proteomes" id="UP000829398">
    <property type="component" value="Chromosome 2"/>
</dbReference>
<name>A0ACB8NF53_CITSI</name>